<keyword evidence="2 5" id="KW-0812">Transmembrane</keyword>
<dbReference type="InterPro" id="IPR050768">
    <property type="entry name" value="UPF0353/GerABKA_families"/>
</dbReference>
<dbReference type="Proteomes" id="UP000064893">
    <property type="component" value="Chromosome"/>
</dbReference>
<dbReference type="InterPro" id="IPR002035">
    <property type="entry name" value="VWF_A"/>
</dbReference>
<dbReference type="InterPro" id="IPR011933">
    <property type="entry name" value="Double_TM_dom"/>
</dbReference>
<dbReference type="NCBIfam" id="TIGR02226">
    <property type="entry name" value="two_anch"/>
    <property type="match status" value="1"/>
</dbReference>
<feature type="domain" description="VWFA" evidence="6">
    <location>
        <begin position="91"/>
        <end position="288"/>
    </location>
</feature>
<dbReference type="Pfam" id="PF07584">
    <property type="entry name" value="BatA"/>
    <property type="match status" value="1"/>
</dbReference>
<dbReference type="OrthoDB" id="6206554at2"/>
<evidence type="ECO:0000256" key="1">
    <source>
        <dbReference type="ARBA" id="ARBA00022475"/>
    </source>
</evidence>
<keyword evidence="3 5" id="KW-1133">Transmembrane helix</keyword>
<evidence type="ECO:0000256" key="2">
    <source>
        <dbReference type="ARBA" id="ARBA00022692"/>
    </source>
</evidence>
<accession>A0A0S2I367</accession>
<feature type="transmembrane region" description="Helical" evidence="5">
    <location>
        <begin position="56"/>
        <end position="74"/>
    </location>
</feature>
<evidence type="ECO:0000313" key="8">
    <source>
        <dbReference type="Proteomes" id="UP000064893"/>
    </source>
</evidence>
<sequence>MFEFGYIQYLHLLWIIPVLVLLFWIMRRKGRKQLERFASSKMIARMAPMRSRSKPWWKYILLMLALAAIILAIARPRFGTRMKEVQREGKELVVALDVSRSMLATDIQPSRLERAKRAIVKLLDRLDHDRISLIVFAGEAYTQLPLTTDYPAAKMFISSVQTEMIPQQGTAIGAAIGHGINSFSPGEEKNKALIIITDGENHEGNAIENAQMAAEKGIKVYTIGMGLPEGGPIPVRGKNNEFHRDNSGNVVITKLNEGMLQQIAAAGEGSYIRANNIRSGLNSLFDEIDQLEKAQMKSKVYAEYDEQFQFAAWIALFFLVLEFFILERKNKYLANVKIFQK</sequence>
<dbReference type="Gene3D" id="3.40.50.410">
    <property type="entry name" value="von Willebrand factor, type A domain"/>
    <property type="match status" value="1"/>
</dbReference>
<keyword evidence="4 5" id="KW-0472">Membrane</keyword>
<dbReference type="RefSeq" id="WP_057953857.1">
    <property type="nucleotide sequence ID" value="NZ_CP013118.1"/>
</dbReference>
<dbReference type="PATRIC" id="fig|1307839.3.peg.3017"/>
<dbReference type="PANTHER" id="PTHR22550">
    <property type="entry name" value="SPORE GERMINATION PROTEIN"/>
    <property type="match status" value="1"/>
</dbReference>
<evidence type="ECO:0000259" key="6">
    <source>
        <dbReference type="PROSITE" id="PS50234"/>
    </source>
</evidence>
<name>A0A0S2I367_9BACT</name>
<gene>
    <name evidence="7" type="ORF">L21SP5_02872</name>
</gene>
<dbReference type="Pfam" id="PF00092">
    <property type="entry name" value="VWA"/>
    <property type="match status" value="1"/>
</dbReference>
<protein>
    <submittedName>
        <fullName evidence="7">Cobaltochelatase subunit</fullName>
    </submittedName>
</protein>
<organism evidence="7 8">
    <name type="scientific">Salinivirga cyanobacteriivorans</name>
    <dbReference type="NCBI Taxonomy" id="1307839"/>
    <lineage>
        <taxon>Bacteria</taxon>
        <taxon>Pseudomonadati</taxon>
        <taxon>Bacteroidota</taxon>
        <taxon>Bacteroidia</taxon>
        <taxon>Bacteroidales</taxon>
        <taxon>Salinivirgaceae</taxon>
        <taxon>Salinivirga</taxon>
    </lineage>
</organism>
<dbReference type="AlphaFoldDB" id="A0A0S2I367"/>
<keyword evidence="8" id="KW-1185">Reference proteome</keyword>
<dbReference type="EMBL" id="CP013118">
    <property type="protein sequence ID" value="ALO16492.1"/>
    <property type="molecule type" value="Genomic_DNA"/>
</dbReference>
<dbReference type="STRING" id="1307839.L21SP5_02872"/>
<evidence type="ECO:0000313" key="7">
    <source>
        <dbReference type="EMBL" id="ALO16492.1"/>
    </source>
</evidence>
<feature type="transmembrane region" description="Helical" evidence="5">
    <location>
        <begin position="6"/>
        <end position="26"/>
    </location>
</feature>
<evidence type="ECO:0000256" key="3">
    <source>
        <dbReference type="ARBA" id="ARBA00022989"/>
    </source>
</evidence>
<reference evidence="7 8" key="1">
    <citation type="submission" date="2015-11" db="EMBL/GenBank/DDBJ databases">
        <title>Description and complete genome sequence of a novel strain predominating in hypersaline microbial mats and representing a new family of the Bacteriodetes phylum.</title>
        <authorList>
            <person name="Spring S."/>
            <person name="Bunk B."/>
            <person name="Sproer C."/>
            <person name="Klenk H.-P."/>
        </authorList>
    </citation>
    <scope>NUCLEOTIDE SEQUENCE [LARGE SCALE GENOMIC DNA]</scope>
    <source>
        <strain evidence="7 8">L21-Spi-D4</strain>
    </source>
</reference>
<dbReference type="SUPFAM" id="SSF53300">
    <property type="entry name" value="vWA-like"/>
    <property type="match status" value="1"/>
</dbReference>
<dbReference type="KEGG" id="blq:L21SP5_02872"/>
<keyword evidence="1" id="KW-1003">Cell membrane</keyword>
<proteinExistence type="predicted"/>
<dbReference type="SMART" id="SM00327">
    <property type="entry name" value="VWA"/>
    <property type="match status" value="1"/>
</dbReference>
<dbReference type="InterPro" id="IPR036465">
    <property type="entry name" value="vWFA_dom_sf"/>
</dbReference>
<feature type="transmembrane region" description="Helical" evidence="5">
    <location>
        <begin position="308"/>
        <end position="326"/>
    </location>
</feature>
<dbReference type="PANTHER" id="PTHR22550:SF5">
    <property type="entry name" value="LEUCINE ZIPPER PROTEIN 4"/>
    <property type="match status" value="1"/>
</dbReference>
<dbReference type="InterPro" id="IPR024163">
    <property type="entry name" value="Aerotolerance_reg_N"/>
</dbReference>
<dbReference type="PROSITE" id="PS50234">
    <property type="entry name" value="VWFA"/>
    <property type="match status" value="1"/>
</dbReference>
<evidence type="ECO:0000256" key="5">
    <source>
        <dbReference type="SAM" id="Phobius"/>
    </source>
</evidence>
<evidence type="ECO:0000256" key="4">
    <source>
        <dbReference type="ARBA" id="ARBA00023136"/>
    </source>
</evidence>